<dbReference type="GO" id="GO:0016020">
    <property type="term" value="C:membrane"/>
    <property type="evidence" value="ECO:0007669"/>
    <property type="project" value="UniProtKB-SubCell"/>
</dbReference>
<dbReference type="SUPFAM" id="SSF52540">
    <property type="entry name" value="P-loop containing nucleoside triphosphate hydrolases"/>
    <property type="match status" value="1"/>
</dbReference>
<dbReference type="eggNOG" id="COG0699">
    <property type="taxonomic scope" value="Bacteria"/>
</dbReference>
<dbReference type="InterPro" id="IPR027094">
    <property type="entry name" value="Mitofusin_fam"/>
</dbReference>
<reference evidence="8" key="1">
    <citation type="submission" date="2009-11" db="EMBL/GenBank/DDBJ databases">
        <title>The complete chromosome 1 of Sphaerobacter thermophilus DSM 20745.</title>
        <authorList>
            <person name="Lucas S."/>
            <person name="Copeland A."/>
            <person name="Lapidus A."/>
            <person name="Glavina del Rio T."/>
            <person name="Dalin E."/>
            <person name="Tice H."/>
            <person name="Bruce D."/>
            <person name="Goodwin L."/>
            <person name="Pitluck S."/>
            <person name="Kyrpides N."/>
            <person name="Mavromatis K."/>
            <person name="Ivanova N."/>
            <person name="Mikhailova N."/>
            <person name="LaButti K.M."/>
            <person name="Clum A."/>
            <person name="Sun H.I."/>
            <person name="Brettin T."/>
            <person name="Detter J.C."/>
            <person name="Han C."/>
            <person name="Larimer F."/>
            <person name="Land M."/>
            <person name="Hauser L."/>
            <person name="Markowitz V."/>
            <person name="Cheng J.F."/>
            <person name="Hugenholtz P."/>
            <person name="Woyke T."/>
            <person name="Wu D."/>
            <person name="Steenblock K."/>
            <person name="Schneider S."/>
            <person name="Pukall R."/>
            <person name="Goeker M."/>
            <person name="Klenk H.P."/>
            <person name="Eisen J.A."/>
        </authorList>
    </citation>
    <scope>NUCLEOTIDE SEQUENCE [LARGE SCALE GENOMIC DNA]</scope>
    <source>
        <strain evidence="8">ATCC 49802 / DSM 20745 / S 6022</strain>
    </source>
</reference>
<dbReference type="Gene3D" id="3.40.50.300">
    <property type="entry name" value="P-loop containing nucleotide triphosphate hydrolases"/>
    <property type="match status" value="1"/>
</dbReference>
<keyword evidence="2" id="KW-0547">Nucleotide-binding</keyword>
<dbReference type="HOGENOM" id="CLU_489069_0_0_0"/>
<feature type="domain" description="Dynamin N-terminal" evidence="6">
    <location>
        <begin position="56"/>
        <end position="219"/>
    </location>
</feature>
<evidence type="ECO:0000256" key="3">
    <source>
        <dbReference type="ARBA" id="ARBA00022801"/>
    </source>
</evidence>
<dbReference type="Pfam" id="PF00350">
    <property type="entry name" value="Dynamin_N"/>
    <property type="match status" value="1"/>
</dbReference>
<proteinExistence type="predicted"/>
<dbReference type="GO" id="GO:0005525">
    <property type="term" value="F:GTP binding"/>
    <property type="evidence" value="ECO:0007669"/>
    <property type="project" value="UniProtKB-KW"/>
</dbReference>
<dbReference type="EMBL" id="CP001823">
    <property type="protein sequence ID" value="ACZ39285.1"/>
    <property type="molecule type" value="Genomic_DNA"/>
</dbReference>
<dbReference type="AlphaFoldDB" id="D1C4W8"/>
<dbReference type="GO" id="GO:0008053">
    <property type="term" value="P:mitochondrial fusion"/>
    <property type="evidence" value="ECO:0007669"/>
    <property type="project" value="TreeGrafter"/>
</dbReference>
<keyword evidence="5" id="KW-0472">Membrane</keyword>
<protein>
    <recommendedName>
        <fullName evidence="6">Dynamin N-terminal domain-containing protein</fullName>
    </recommendedName>
</protein>
<reference evidence="7 8" key="2">
    <citation type="journal article" date="2010" name="Stand. Genomic Sci.">
        <title>Complete genome sequence of Desulfohalobium retbaense type strain (HR(100)).</title>
        <authorList>
            <person name="Spring S."/>
            <person name="Nolan M."/>
            <person name="Lapidus A."/>
            <person name="Glavina Del Rio T."/>
            <person name="Copeland A."/>
            <person name="Tice H."/>
            <person name="Cheng J.F."/>
            <person name="Lucas S."/>
            <person name="Land M."/>
            <person name="Chen F."/>
            <person name="Bruce D."/>
            <person name="Goodwin L."/>
            <person name="Pitluck S."/>
            <person name="Ivanova N."/>
            <person name="Mavromatis K."/>
            <person name="Mikhailova N."/>
            <person name="Pati A."/>
            <person name="Chen A."/>
            <person name="Palaniappan K."/>
            <person name="Hauser L."/>
            <person name="Chang Y.J."/>
            <person name="Jeffries C.D."/>
            <person name="Munk C."/>
            <person name="Kiss H."/>
            <person name="Chain P."/>
            <person name="Han C."/>
            <person name="Brettin T."/>
            <person name="Detter J.C."/>
            <person name="Schuler E."/>
            <person name="Goker M."/>
            <person name="Rohde M."/>
            <person name="Bristow J."/>
            <person name="Eisen J.A."/>
            <person name="Markowitz V."/>
            <person name="Hugenholtz P."/>
            <person name="Kyrpides N.C."/>
            <person name="Klenk H.P."/>
        </authorList>
    </citation>
    <scope>NUCLEOTIDE SEQUENCE [LARGE SCALE GENOMIC DNA]</scope>
    <source>
        <strain evidence="8">ATCC 49802 / DSM 20745 / S 6022</strain>
    </source>
</reference>
<dbReference type="InterPro" id="IPR027417">
    <property type="entry name" value="P-loop_NTPase"/>
</dbReference>
<comment type="subcellular location">
    <subcellularLocation>
        <location evidence="1">Membrane</location>
    </subcellularLocation>
</comment>
<dbReference type="Proteomes" id="UP000002027">
    <property type="component" value="Chromosome 1"/>
</dbReference>
<dbReference type="STRING" id="479434.Sthe_1852"/>
<evidence type="ECO:0000259" key="6">
    <source>
        <dbReference type="Pfam" id="PF00350"/>
    </source>
</evidence>
<organism evidence="7 8">
    <name type="scientific">Sphaerobacter thermophilus (strain ATCC 49802 / DSM 20745 / KCCM 41009 / NCIMB 13125 / S 6022)</name>
    <dbReference type="NCBI Taxonomy" id="479434"/>
    <lineage>
        <taxon>Bacteria</taxon>
        <taxon>Pseudomonadati</taxon>
        <taxon>Thermomicrobiota</taxon>
        <taxon>Thermomicrobia</taxon>
        <taxon>Sphaerobacterales</taxon>
        <taxon>Sphaerobacterineae</taxon>
        <taxon>Sphaerobacteraceae</taxon>
        <taxon>Sphaerobacter</taxon>
    </lineage>
</organism>
<accession>D1C4W8</accession>
<dbReference type="OrthoDB" id="5477114at2"/>
<dbReference type="PANTHER" id="PTHR10465">
    <property type="entry name" value="TRANSMEMBRANE GTPASE FZO1"/>
    <property type="match status" value="1"/>
</dbReference>
<keyword evidence="4" id="KW-0342">GTP-binding</keyword>
<evidence type="ECO:0000313" key="7">
    <source>
        <dbReference type="EMBL" id="ACZ39285.1"/>
    </source>
</evidence>
<dbReference type="GO" id="GO:0003924">
    <property type="term" value="F:GTPase activity"/>
    <property type="evidence" value="ECO:0007669"/>
    <property type="project" value="InterPro"/>
</dbReference>
<evidence type="ECO:0000256" key="1">
    <source>
        <dbReference type="ARBA" id="ARBA00004370"/>
    </source>
</evidence>
<evidence type="ECO:0000256" key="4">
    <source>
        <dbReference type="ARBA" id="ARBA00023134"/>
    </source>
</evidence>
<evidence type="ECO:0000313" key="8">
    <source>
        <dbReference type="Proteomes" id="UP000002027"/>
    </source>
</evidence>
<dbReference type="KEGG" id="sti:Sthe_1852"/>
<keyword evidence="3" id="KW-0378">Hydrolase</keyword>
<name>D1C4W8_SPHTD</name>
<dbReference type="CDD" id="cd09912">
    <property type="entry name" value="DLP_2"/>
    <property type="match status" value="1"/>
</dbReference>
<dbReference type="InterPro" id="IPR045063">
    <property type="entry name" value="Dynamin_N"/>
</dbReference>
<evidence type="ECO:0000256" key="2">
    <source>
        <dbReference type="ARBA" id="ARBA00022741"/>
    </source>
</evidence>
<dbReference type="InParanoid" id="D1C4W8"/>
<sequence length="557" mass="60477">MSAMPTERLTDTGSQGADTGRLVRITRRLRSHADFPPLMGLCRELESTILRKERRVVFVGVLKTGKSTLINALLGAPILPVRANRATGVPVRVGYAERLTATVVRDHGRGTEEARVWPDELARYILLDLTTSIAVPPPRIGEVRIGVPVPALQAGWTLVDTPGLQDTPALTERTLGEIECADLAVLVLAADKLLSESEQAMAHTLNARLRGNVIFVINRLGLVEEKDRSEILQRARDVLGGLGNCLVGNPAIFACDARAALAGAPDPGFRAFERHLGTLLTGAAGERIAVLSRVAWAESRITSAHDAASTALAENEAKRAAVVADEESARDRERRHRRQAIREAHMALRRLRSEIHGLVEPFVDDAARSAVELVDADRAWPKRLTVCFRGPLKAVHDRVTARVAGSLAPLELTAPTLWFAVTAEEAVEHMLDQSRALRESVAAYHVYTGVAAGSGMSATLSRWLCNWLYSPSMSREQLEKAVRQTAEALLPRLVADVRHHLDVVDELLAAAASTDVCHDPSAAVQEATAAVIEAERLVTRIEMLRRAIAEAAREALA</sequence>
<keyword evidence="8" id="KW-1185">Reference proteome</keyword>
<evidence type="ECO:0000256" key="5">
    <source>
        <dbReference type="ARBA" id="ARBA00023136"/>
    </source>
</evidence>
<gene>
    <name evidence="7" type="ordered locus">Sthe_1852</name>
</gene>
<dbReference type="PANTHER" id="PTHR10465:SF0">
    <property type="entry name" value="SARCALUMENIN"/>
    <property type="match status" value="1"/>
</dbReference>